<dbReference type="SMART" id="SM00487">
    <property type="entry name" value="DEXDc"/>
    <property type="match status" value="1"/>
</dbReference>
<protein>
    <recommendedName>
        <fullName evidence="1">Helicase ATP-binding domain-containing protein</fullName>
    </recommendedName>
</protein>
<dbReference type="PANTHER" id="PTHR47396">
    <property type="entry name" value="TYPE I RESTRICTION ENZYME ECOKI R PROTEIN"/>
    <property type="match status" value="1"/>
</dbReference>
<dbReference type="EMBL" id="MT740725">
    <property type="protein sequence ID" value="QMV32372.1"/>
    <property type="molecule type" value="Genomic_DNA"/>
</dbReference>
<dbReference type="InterPro" id="IPR014001">
    <property type="entry name" value="Helicase_ATP-bd"/>
</dbReference>
<evidence type="ECO:0000313" key="2">
    <source>
        <dbReference type="EMBL" id="QMV32372.1"/>
    </source>
</evidence>
<dbReference type="InterPro" id="IPR001650">
    <property type="entry name" value="Helicase_C-like"/>
</dbReference>
<dbReference type="Pfam" id="PF00271">
    <property type="entry name" value="Helicase_C"/>
    <property type="match status" value="1"/>
</dbReference>
<dbReference type="InterPro" id="IPR006935">
    <property type="entry name" value="Helicase/UvrB_N"/>
</dbReference>
<gene>
    <name evidence="2" type="ORF">S1_00055</name>
</gene>
<dbReference type="InterPro" id="IPR027417">
    <property type="entry name" value="P-loop_NTPase"/>
</dbReference>
<dbReference type="GO" id="GO:0003677">
    <property type="term" value="F:DNA binding"/>
    <property type="evidence" value="ECO:0007669"/>
    <property type="project" value="InterPro"/>
</dbReference>
<dbReference type="InterPro" id="IPR050742">
    <property type="entry name" value="Helicase_Restrict-Modif_Enz"/>
</dbReference>
<accession>A0A7G5B7U9</accession>
<name>A0A7G5B7U9_9CAUD</name>
<reference evidence="2 3" key="1">
    <citation type="submission" date="2020-07" db="EMBL/GenBank/DDBJ databases">
        <title>Ralstonia phages.</title>
        <authorList>
            <person name="Trotereau A."/>
            <person name="Boyer C."/>
            <person name="Torres-Barcelo C."/>
        </authorList>
    </citation>
    <scope>NUCLEOTIDE SEQUENCE [LARGE SCALE GENOMIC DNA]</scope>
</reference>
<dbReference type="GO" id="GO:0016787">
    <property type="term" value="F:hydrolase activity"/>
    <property type="evidence" value="ECO:0007669"/>
    <property type="project" value="InterPro"/>
</dbReference>
<sequence length="617" mass="69247">MSRLTPRWYQRETVDAVLSALRVASNSNPLAAVVTGGGKALIAAMLMEELNLISPGCRVLSLVPSQELVKQNFEEAANYLPPALVRRMGIYCAGLNAKDRLSQFIVGTIQSVARQARRFGRLDYVVIDEAHLTDVSKESTNASKTLKALRDLNPNLRVIGLTATPFRMQGLRVVPLTECGLFTSLVYDLTSGRNYNRLVREGYLSPIVAPSVYFPQIDTEGVKTKGGDFDEAELAQRAMKVTRECVAVALENAQDRKHFMWFGVNIEHAKMIHKALTDAGESAVLIHGELEKGERVDGVDAYLRKQHRHIVSVAMLTTGFNAKFVDCLVVLRPTRSLVLWRQIVGRIFRPYPGKDNGLVLDAGGNFARHGAINAEVTAGDSRSGLWECTDEMKGGPPVTLPSGETWRPPQRERSAIRFLTSSEQEETDLRVLLGLMDAEQPAPACGFLNDPEHMTCRQCGRPRQGFLHRRIRTERDRDPFAADSGYELHDEEAITLRDEVCKESRRIPVDDMQTTPEGGGVIRFDFLTAEQSNFSLRLDFDRSTADPKFYAFARKYWEKSTGMKVPTEGYRAVLLRQAVQKPLDIELTRFENGQVFLTELRFVHGDKMETFRYDPSF</sequence>
<dbReference type="Proteomes" id="UP000515295">
    <property type="component" value="Segment"/>
</dbReference>
<dbReference type="GO" id="GO:0005524">
    <property type="term" value="F:ATP binding"/>
    <property type="evidence" value="ECO:0007669"/>
    <property type="project" value="InterPro"/>
</dbReference>
<feature type="domain" description="Helicase ATP-binding" evidence="1">
    <location>
        <begin position="20"/>
        <end position="165"/>
    </location>
</feature>
<proteinExistence type="predicted"/>
<evidence type="ECO:0000259" key="1">
    <source>
        <dbReference type="PROSITE" id="PS51192"/>
    </source>
</evidence>
<evidence type="ECO:0000313" key="3">
    <source>
        <dbReference type="Proteomes" id="UP000515295"/>
    </source>
</evidence>
<organism evidence="2 3">
    <name type="scientific">Ralstonia phage Adzire</name>
    <dbReference type="NCBI Taxonomy" id="2759711"/>
    <lineage>
        <taxon>Viruses</taxon>
        <taxon>Duplodnaviria</taxon>
        <taxon>Heunggongvirae</taxon>
        <taxon>Uroviricota</taxon>
        <taxon>Caudoviricetes</taxon>
        <taxon>Bakolyvirus</taxon>
        <taxon>Bakolyvirus simangalove</taxon>
    </lineage>
</organism>
<dbReference type="PANTHER" id="PTHR47396:SF1">
    <property type="entry name" value="ATP-DEPENDENT HELICASE IRC3-RELATED"/>
    <property type="match status" value="1"/>
</dbReference>
<dbReference type="Gene3D" id="3.40.50.300">
    <property type="entry name" value="P-loop containing nucleotide triphosphate hydrolases"/>
    <property type="match status" value="2"/>
</dbReference>
<dbReference type="Pfam" id="PF04851">
    <property type="entry name" value="ResIII"/>
    <property type="match status" value="1"/>
</dbReference>
<dbReference type="PROSITE" id="PS51192">
    <property type="entry name" value="HELICASE_ATP_BIND_1"/>
    <property type="match status" value="1"/>
</dbReference>
<dbReference type="SUPFAM" id="SSF52540">
    <property type="entry name" value="P-loop containing nucleoside triphosphate hydrolases"/>
    <property type="match status" value="1"/>
</dbReference>